<comment type="caution">
    <text evidence="2">The sequence shown here is derived from an EMBL/GenBank/DDBJ whole genome shotgun (WGS) entry which is preliminary data.</text>
</comment>
<reference evidence="2" key="2">
    <citation type="submission" date="2020-09" db="EMBL/GenBank/DDBJ databases">
        <authorList>
            <person name="Sun Q."/>
            <person name="Ohkuma M."/>
        </authorList>
    </citation>
    <scope>NUCLEOTIDE SEQUENCE</scope>
    <source>
        <strain evidence="2">JCM 3035</strain>
    </source>
</reference>
<feature type="compositionally biased region" description="Pro residues" evidence="1">
    <location>
        <begin position="29"/>
        <end position="41"/>
    </location>
</feature>
<sequence>MRHATGRTVSRRARPRALVGAASGHCPSPAAPGPVAPPYVPEPGETLASPAADTEGPDAASDFLRALRSRRPFRRIEEASFSDPLTAAISRFTGTA</sequence>
<proteinExistence type="predicted"/>
<dbReference type="Proteomes" id="UP000637788">
    <property type="component" value="Unassembled WGS sequence"/>
</dbReference>
<feature type="region of interest" description="Disordered" evidence="1">
    <location>
        <begin position="1"/>
        <end position="58"/>
    </location>
</feature>
<organism evidence="2 3">
    <name type="scientific">Streptomyces flaveus</name>
    <dbReference type="NCBI Taxonomy" id="66370"/>
    <lineage>
        <taxon>Bacteria</taxon>
        <taxon>Bacillati</taxon>
        <taxon>Actinomycetota</taxon>
        <taxon>Actinomycetes</taxon>
        <taxon>Kitasatosporales</taxon>
        <taxon>Streptomycetaceae</taxon>
        <taxon>Streptomyces</taxon>
        <taxon>Streptomyces aurantiacus group</taxon>
    </lineage>
</organism>
<dbReference type="EMBL" id="BMPQ01000010">
    <property type="protein sequence ID" value="GGK77220.1"/>
    <property type="molecule type" value="Genomic_DNA"/>
</dbReference>
<evidence type="ECO:0000256" key="1">
    <source>
        <dbReference type="SAM" id="MobiDB-lite"/>
    </source>
</evidence>
<dbReference type="AlphaFoldDB" id="A0A917QXX5"/>
<feature type="compositionally biased region" description="Basic residues" evidence="1">
    <location>
        <begin position="1"/>
        <end position="15"/>
    </location>
</feature>
<evidence type="ECO:0000313" key="2">
    <source>
        <dbReference type="EMBL" id="GGK77220.1"/>
    </source>
</evidence>
<keyword evidence="3" id="KW-1185">Reference proteome</keyword>
<protein>
    <submittedName>
        <fullName evidence="2">Uncharacterized protein</fullName>
    </submittedName>
</protein>
<accession>A0A917QXX5</accession>
<evidence type="ECO:0000313" key="3">
    <source>
        <dbReference type="Proteomes" id="UP000637788"/>
    </source>
</evidence>
<reference evidence="2" key="1">
    <citation type="journal article" date="2014" name="Int. J. Syst. Evol. Microbiol.">
        <title>Complete genome sequence of Corynebacterium casei LMG S-19264T (=DSM 44701T), isolated from a smear-ripened cheese.</title>
        <authorList>
            <consortium name="US DOE Joint Genome Institute (JGI-PGF)"/>
            <person name="Walter F."/>
            <person name="Albersmeier A."/>
            <person name="Kalinowski J."/>
            <person name="Ruckert C."/>
        </authorList>
    </citation>
    <scope>NUCLEOTIDE SEQUENCE</scope>
    <source>
        <strain evidence="2">JCM 3035</strain>
    </source>
</reference>
<gene>
    <name evidence="2" type="ORF">GCM10010094_43000</name>
</gene>
<name>A0A917QXX5_9ACTN</name>